<evidence type="ECO:0000313" key="2">
    <source>
        <dbReference type="Proteomes" id="UP001224812"/>
    </source>
</evidence>
<gene>
    <name evidence="1" type="ORF">QJT92_05535</name>
</gene>
<evidence type="ECO:0000313" key="1">
    <source>
        <dbReference type="EMBL" id="MDP8085386.1"/>
    </source>
</evidence>
<sequence>MAYETGVAQNERDLLDKLNTFLTSNENLVEKGQNWTVLFDRTIPANNLQAECRQIAWKSTGTGVEQDIYVGAQTMNTIARDIYNISFFGGTFFNQNLVKTDNLKAGFVNCSPAVTLFCDARDFQYHFIANGRHFKIATQITKVTSTAYCGFILPIVPPTEYPYPLVIAGSAPEFYDNDLIRYSAYNKYNSSIVDARHENCWLMTPEQAWRDFYSIISDGSYSKEQSAQALYPLRSIGDDNDLWYVMSKLDGLGCYPLIPVEFISKRGSSQGVNRWGAFEGVYWTTGIQRSSGDIVNIKNGTQGIVLNSGFRESTTSYFVFEKEE</sequence>
<comment type="caution">
    <text evidence="1">The sequence shown here is derived from an EMBL/GenBank/DDBJ whole genome shotgun (WGS) entry which is preliminary data.</text>
</comment>
<proteinExistence type="predicted"/>
<name>A0ABT9JKQ0_9PAST</name>
<accession>A0ABT9JKQ0</accession>
<organism evidence="1 2">
    <name type="scientific">Phocoenobacter skyensis</name>
    <dbReference type="NCBI Taxonomy" id="97481"/>
    <lineage>
        <taxon>Bacteria</taxon>
        <taxon>Pseudomonadati</taxon>
        <taxon>Pseudomonadota</taxon>
        <taxon>Gammaproteobacteria</taxon>
        <taxon>Pasteurellales</taxon>
        <taxon>Pasteurellaceae</taxon>
        <taxon>Phocoenobacter</taxon>
    </lineage>
</organism>
<keyword evidence="2" id="KW-1185">Reference proteome</keyword>
<evidence type="ECO:0008006" key="3">
    <source>
        <dbReference type="Google" id="ProtNLM"/>
    </source>
</evidence>
<dbReference type="EMBL" id="JASAVS010000010">
    <property type="protein sequence ID" value="MDP8085386.1"/>
    <property type="molecule type" value="Genomic_DNA"/>
</dbReference>
<reference evidence="1 2" key="1">
    <citation type="journal article" date="2023" name="Front. Microbiol.">
        <title>Phylogeography and host specificity of Pasteurellaceae pathogenic to sea-farmed fish in the north-east Atlantic.</title>
        <authorList>
            <person name="Gulla S."/>
            <person name="Colquhoun D.J."/>
            <person name="Olsen A.B."/>
            <person name="Spilsberg B."/>
            <person name="Lagesen K."/>
            <person name="Aakesson C.P."/>
            <person name="Strom S."/>
            <person name="Manji F."/>
            <person name="Birkbeck T.H."/>
            <person name="Nilsen H.K."/>
        </authorList>
    </citation>
    <scope>NUCLEOTIDE SEQUENCE [LARGE SCALE GENOMIC DNA]</scope>
    <source>
        <strain evidence="1 2">VIO11850</strain>
    </source>
</reference>
<dbReference type="Proteomes" id="UP001224812">
    <property type="component" value="Unassembled WGS sequence"/>
</dbReference>
<dbReference type="RefSeq" id="WP_306383873.1">
    <property type="nucleotide sequence ID" value="NZ_JASAVR010000011.1"/>
</dbReference>
<protein>
    <recommendedName>
        <fullName evidence="3">Virion structural protein</fullName>
    </recommendedName>
</protein>